<evidence type="ECO:0000313" key="1">
    <source>
        <dbReference type="EMBL" id="RCN51399.1"/>
    </source>
</evidence>
<name>A0A368H703_ANCCA</name>
<dbReference type="EMBL" id="JOJR01000014">
    <property type="protein sequence ID" value="RCN51399.1"/>
    <property type="molecule type" value="Genomic_DNA"/>
</dbReference>
<feature type="non-terminal residue" evidence="1">
    <location>
        <position position="113"/>
    </location>
</feature>
<dbReference type="AlphaFoldDB" id="A0A368H703"/>
<proteinExistence type="predicted"/>
<keyword evidence="2" id="KW-1185">Reference proteome</keyword>
<organism evidence="1 2">
    <name type="scientific">Ancylostoma caninum</name>
    <name type="common">Dog hookworm</name>
    <dbReference type="NCBI Taxonomy" id="29170"/>
    <lineage>
        <taxon>Eukaryota</taxon>
        <taxon>Metazoa</taxon>
        <taxon>Ecdysozoa</taxon>
        <taxon>Nematoda</taxon>
        <taxon>Chromadorea</taxon>
        <taxon>Rhabditida</taxon>
        <taxon>Rhabditina</taxon>
        <taxon>Rhabditomorpha</taxon>
        <taxon>Strongyloidea</taxon>
        <taxon>Ancylostomatidae</taxon>
        <taxon>Ancylostomatinae</taxon>
        <taxon>Ancylostoma</taxon>
    </lineage>
</organism>
<gene>
    <name evidence="1" type="ORF">ANCCAN_02552</name>
</gene>
<protein>
    <submittedName>
        <fullName evidence="1">Uncharacterized protein</fullName>
    </submittedName>
</protein>
<dbReference type="Proteomes" id="UP000252519">
    <property type="component" value="Unassembled WGS sequence"/>
</dbReference>
<evidence type="ECO:0000313" key="2">
    <source>
        <dbReference type="Proteomes" id="UP000252519"/>
    </source>
</evidence>
<comment type="caution">
    <text evidence="1">The sequence shown here is derived from an EMBL/GenBank/DDBJ whole genome shotgun (WGS) entry which is preliminary data.</text>
</comment>
<reference evidence="1 2" key="1">
    <citation type="submission" date="2014-10" db="EMBL/GenBank/DDBJ databases">
        <title>Draft genome of the hookworm Ancylostoma caninum.</title>
        <authorList>
            <person name="Mitreva M."/>
        </authorList>
    </citation>
    <scope>NUCLEOTIDE SEQUENCE [LARGE SCALE GENOMIC DNA]</scope>
    <source>
        <strain evidence="1 2">Baltimore</strain>
    </source>
</reference>
<accession>A0A368H703</accession>
<sequence length="113" mass="13018">MLLQYSVSTSPALHQSIGTDENICHICIRFDRGEDAIMLMNTDLRVAAASSTSWGRHAKTLPQGGDLQASFQLRKLQSWFPSEFKLFQSFSFSYRCSEPFCFLRSLHYLELFR</sequence>